<dbReference type="GeneID" id="36404322"/>
<protein>
    <submittedName>
        <fullName evidence="1">Uncharacterized protein</fullName>
    </submittedName>
</protein>
<evidence type="ECO:0000313" key="2">
    <source>
        <dbReference type="Proteomes" id="UP000054928"/>
    </source>
</evidence>
<proteinExistence type="predicted"/>
<accession>A0A0P1ADV1</accession>
<name>A0A0P1ADV1_PLAHL</name>
<keyword evidence="2" id="KW-1185">Reference proteome</keyword>
<dbReference type="RefSeq" id="XP_024575582.1">
    <property type="nucleotide sequence ID" value="XM_024724735.1"/>
</dbReference>
<reference evidence="2" key="1">
    <citation type="submission" date="2014-09" db="EMBL/GenBank/DDBJ databases">
        <authorList>
            <person name="Sharma Rahul"/>
            <person name="Thines Marco"/>
        </authorList>
    </citation>
    <scope>NUCLEOTIDE SEQUENCE [LARGE SCALE GENOMIC DNA]</scope>
</reference>
<sequence>MQLCTRFPKRIARHRLTKRFISWWLLRAGSRYGVEVIWDISKRVNIPLGGIKSETQVSNVQELGLHYTNLWVIFLHLAFSSGMASRMMQCKE</sequence>
<organism evidence="1 2">
    <name type="scientific">Plasmopara halstedii</name>
    <name type="common">Downy mildew of sunflower</name>
    <dbReference type="NCBI Taxonomy" id="4781"/>
    <lineage>
        <taxon>Eukaryota</taxon>
        <taxon>Sar</taxon>
        <taxon>Stramenopiles</taxon>
        <taxon>Oomycota</taxon>
        <taxon>Peronosporomycetes</taxon>
        <taxon>Peronosporales</taxon>
        <taxon>Peronosporaceae</taxon>
        <taxon>Plasmopara</taxon>
    </lineage>
</organism>
<dbReference type="EMBL" id="CCYD01000409">
    <property type="protein sequence ID" value="CEG39213.1"/>
    <property type="molecule type" value="Genomic_DNA"/>
</dbReference>
<evidence type="ECO:0000313" key="1">
    <source>
        <dbReference type="EMBL" id="CEG39213.1"/>
    </source>
</evidence>
<dbReference type="AlphaFoldDB" id="A0A0P1ADV1"/>
<dbReference type="Proteomes" id="UP000054928">
    <property type="component" value="Unassembled WGS sequence"/>
</dbReference>